<keyword evidence="1" id="KW-1133">Transmembrane helix</keyword>
<organism evidence="2 3">
    <name type="scientific">Lacrimispora celerecrescens</name>
    <dbReference type="NCBI Taxonomy" id="29354"/>
    <lineage>
        <taxon>Bacteria</taxon>
        <taxon>Bacillati</taxon>
        <taxon>Bacillota</taxon>
        <taxon>Clostridia</taxon>
        <taxon>Lachnospirales</taxon>
        <taxon>Lachnospiraceae</taxon>
        <taxon>Lacrimispora</taxon>
    </lineage>
</organism>
<evidence type="ECO:0000313" key="2">
    <source>
        <dbReference type="EMBL" id="KEZ86501.1"/>
    </source>
</evidence>
<keyword evidence="1" id="KW-0812">Transmembrane</keyword>
<proteinExistence type="predicted"/>
<dbReference type="EMBL" id="JPME01000044">
    <property type="protein sequence ID" value="KEZ86501.1"/>
    <property type="molecule type" value="Genomic_DNA"/>
</dbReference>
<protein>
    <submittedName>
        <fullName evidence="2">Uncharacterized protein</fullName>
    </submittedName>
</protein>
<name>A0A084JC17_9FIRM</name>
<gene>
    <name evidence="2" type="ORF">IO98_22870</name>
</gene>
<keyword evidence="3" id="KW-1185">Reference proteome</keyword>
<evidence type="ECO:0000256" key="1">
    <source>
        <dbReference type="SAM" id="Phobius"/>
    </source>
</evidence>
<reference evidence="2 3" key="1">
    <citation type="submission" date="2014-07" db="EMBL/GenBank/DDBJ databases">
        <title>Draft genome of Clostridium celerecrescens 152B isolated from sediments associated with methane hydrate from Krishna Godavari basin.</title>
        <authorList>
            <person name="Honkalas V.S."/>
            <person name="Dabir A.P."/>
            <person name="Arora P."/>
            <person name="Dhakephalkar P.K."/>
        </authorList>
    </citation>
    <scope>NUCLEOTIDE SEQUENCE [LARGE SCALE GENOMIC DNA]</scope>
    <source>
        <strain evidence="2 3">152B</strain>
    </source>
</reference>
<evidence type="ECO:0000313" key="3">
    <source>
        <dbReference type="Proteomes" id="UP000028525"/>
    </source>
</evidence>
<sequence length="67" mass="8059">MLLLILMYKKTAFKIFFIDYVSLLIHFLILYNLTNANTMDPFWSIHYIRTYRFLQLSILIIQKLAVG</sequence>
<feature type="transmembrane region" description="Helical" evidence="1">
    <location>
        <begin position="12"/>
        <end position="33"/>
    </location>
</feature>
<accession>A0A084JC17</accession>
<dbReference type="Proteomes" id="UP000028525">
    <property type="component" value="Unassembled WGS sequence"/>
</dbReference>
<keyword evidence="1" id="KW-0472">Membrane</keyword>
<comment type="caution">
    <text evidence="2">The sequence shown here is derived from an EMBL/GenBank/DDBJ whole genome shotgun (WGS) entry which is preliminary data.</text>
</comment>
<dbReference type="AlphaFoldDB" id="A0A084JC17"/>
<dbReference type="STRING" id="29354.IO98_22870"/>